<dbReference type="RefSeq" id="WP_345601411.1">
    <property type="nucleotide sequence ID" value="NZ_BAABLT010000033.1"/>
</dbReference>
<reference evidence="3" key="1">
    <citation type="journal article" date="2019" name="Int. J. Syst. Evol. Microbiol.">
        <title>The Global Catalogue of Microorganisms (GCM) 10K type strain sequencing project: providing services to taxonomists for standard genome sequencing and annotation.</title>
        <authorList>
            <consortium name="The Broad Institute Genomics Platform"/>
            <consortium name="The Broad Institute Genome Sequencing Center for Infectious Disease"/>
            <person name="Wu L."/>
            <person name="Ma J."/>
        </authorList>
    </citation>
    <scope>NUCLEOTIDE SEQUENCE [LARGE SCALE GENOMIC DNA]</scope>
    <source>
        <strain evidence="3">CCUG 56401</strain>
    </source>
</reference>
<keyword evidence="1" id="KW-0175">Coiled coil</keyword>
<dbReference type="Proteomes" id="UP001597018">
    <property type="component" value="Unassembled WGS sequence"/>
</dbReference>
<organism evidence="2 3">
    <name type="scientific">Saccharopolyspora rosea</name>
    <dbReference type="NCBI Taxonomy" id="524884"/>
    <lineage>
        <taxon>Bacteria</taxon>
        <taxon>Bacillati</taxon>
        <taxon>Actinomycetota</taxon>
        <taxon>Actinomycetes</taxon>
        <taxon>Pseudonocardiales</taxon>
        <taxon>Pseudonocardiaceae</taxon>
        <taxon>Saccharopolyspora</taxon>
    </lineage>
</organism>
<gene>
    <name evidence="2" type="ORF">ACFQ16_04520</name>
</gene>
<accession>A0ABW3FRX0</accession>
<name>A0ABW3FRX0_9PSEU</name>
<evidence type="ECO:0000313" key="2">
    <source>
        <dbReference type="EMBL" id="MFD0919002.1"/>
    </source>
</evidence>
<evidence type="ECO:0000256" key="1">
    <source>
        <dbReference type="SAM" id="Coils"/>
    </source>
</evidence>
<evidence type="ECO:0000313" key="3">
    <source>
        <dbReference type="Proteomes" id="UP001597018"/>
    </source>
</evidence>
<feature type="coiled-coil region" evidence="1">
    <location>
        <begin position="4"/>
        <end position="31"/>
    </location>
</feature>
<proteinExistence type="predicted"/>
<sequence>MSALGELIEALRLVEERLDQARGQLAAGRREFDATRAALTRLDPEHPENVVPPGFARADDQLERTQELIEHVQELLRTFASRL</sequence>
<dbReference type="EMBL" id="JBHTIW010000002">
    <property type="protein sequence ID" value="MFD0919002.1"/>
    <property type="molecule type" value="Genomic_DNA"/>
</dbReference>
<comment type="caution">
    <text evidence="2">The sequence shown here is derived from an EMBL/GenBank/DDBJ whole genome shotgun (WGS) entry which is preliminary data.</text>
</comment>
<keyword evidence="3" id="KW-1185">Reference proteome</keyword>
<protein>
    <submittedName>
        <fullName evidence="2">Uncharacterized protein</fullName>
    </submittedName>
</protein>